<dbReference type="InterPro" id="IPR036188">
    <property type="entry name" value="FAD/NAD-bd_sf"/>
</dbReference>
<dbReference type="Pfam" id="PF14691">
    <property type="entry name" value="Fer4_20"/>
    <property type="match status" value="1"/>
</dbReference>
<dbReference type="PRINTS" id="PR00469">
    <property type="entry name" value="PNDRDTASEII"/>
</dbReference>
<proteinExistence type="inferred from homology"/>
<dbReference type="SUPFAM" id="SSF46548">
    <property type="entry name" value="alpha-helical ferredoxin"/>
    <property type="match status" value="1"/>
</dbReference>
<dbReference type="RefSeq" id="WP_014268911.1">
    <property type="nucleotide sequence ID" value="NC_016633.1"/>
</dbReference>
<dbReference type="SUPFAM" id="SSF140490">
    <property type="entry name" value="Nqo1C-terminal domain-like"/>
    <property type="match status" value="1"/>
</dbReference>
<dbReference type="GO" id="GO:0051539">
    <property type="term" value="F:4 iron, 4 sulfur cluster binding"/>
    <property type="evidence" value="ECO:0007669"/>
    <property type="project" value="UniProtKB-KW"/>
</dbReference>
<keyword evidence="3" id="KW-0479">Metal-binding</keyword>
<gene>
    <name evidence="7" type="ordered locus">SpiGrapes_0199</name>
</gene>
<dbReference type="InterPro" id="IPR036249">
    <property type="entry name" value="Thioredoxin-like_sf"/>
</dbReference>
<evidence type="ECO:0000256" key="3">
    <source>
        <dbReference type="ARBA" id="ARBA00022723"/>
    </source>
</evidence>
<keyword evidence="7" id="KW-0830">Ubiquinone</keyword>
<protein>
    <submittedName>
        <fullName evidence="7">NADH:ubiquinone oxidoreductase, NADH-binding (51 kD) subunit</fullName>
    </submittedName>
</protein>
<dbReference type="SUPFAM" id="SSF142019">
    <property type="entry name" value="Nqo1 FMN-binding domain-like"/>
    <property type="match status" value="1"/>
</dbReference>
<dbReference type="OrthoDB" id="9803192at2"/>
<dbReference type="GO" id="GO:0046872">
    <property type="term" value="F:metal ion binding"/>
    <property type="evidence" value="ECO:0007669"/>
    <property type="project" value="UniProtKB-KW"/>
</dbReference>
<keyword evidence="4" id="KW-0408">Iron</keyword>
<dbReference type="InterPro" id="IPR037207">
    <property type="entry name" value="Nuop51_4Fe4S-bd_sf"/>
</dbReference>
<dbReference type="SUPFAM" id="SSF52833">
    <property type="entry name" value="Thioredoxin-like"/>
    <property type="match status" value="1"/>
</dbReference>
<keyword evidence="2" id="KW-0004">4Fe-4S</keyword>
<dbReference type="FunFam" id="3.40.50.11540:FF:000001">
    <property type="entry name" value="NADH dehydrogenase [ubiquinone] flavoprotein 1, mitochondrial"/>
    <property type="match status" value="1"/>
</dbReference>
<sequence>MMLNLTPLRQKGVSALDSSSVSIAIGMGTCGIGNGADLLYQAFEAQIQERKLAIHLGKVGCFGFCAEEPLVNIHLEGLPLLILNRVKVSDIPKIFTWIEKKSFPANRVLCKVSSWDHLTGTTSYGTGFPSIREWDELPFFHRQKKIVLRDAGLINPESIEEFRNVGGYDAFLKVLHSYSPQQVIAEIKDSKLRGRGGAGFPTGLKWELMAKQAAPRKFLICNVDEGDPGAYMNRNEMESDPHMLIEGMLIGAYAMGAAEGIVYVRAEYPLAVQRLNIAVAQAQAASMLGNGIDGTDFNFDLKVVEGAGAFVCGEETALIASIEGKGGRPRIKPPFPAQSGYLGFPTDINNMETWCNIAAIIAKGSSWFKETGTEKSPGTKVFSLVGKIKNTGLVELPLGEKLTTLIYEIGGGAADPDKKIKAVQSGGPSGGCIPVGKFDTPIDYESLVSLGSIMGSGGMVVMDQDNCMVDVARYFIEFTHNESCGKCVPCREGLAQELALLDKIATGKGTLNDMLLLEELAHSICDSALCGLGQSAPNPVLTTLRYFKNEYEQHINLQYCEAGTCEELVTALCSNSCPLHMHIPSYLQLLKENRLQEAFEITLRDNPLPGTIGRICHFHCQMRCRRDTIDEPVHQGEIHRYLADTIYKMGGESQVYAKLVREKLPPTDQHVAIVGSGPAGLCAAFYLSRLGHTVTIYEREAKAGGILRYGIPSYRLPKEILDKELQVFKKLGIHFVFKKRLGVDFSLSDLKEQNQAVLLALGSYRSQKLDIPGMSLKGVVQGTTLLEDLAKQKKIPVGKKVVIIGGGNVAIDAARSLWRLGREVTVVYRRSVDDMPANRMELAEAFQEKINFVCMAGPSRILGQAGKRVAGLEIKEMQGGDYDLSGRKRPLESDIVSAIACDMVVIAIGESVEQELLQQQGLETTERGSLAVAPYSYRTNLSNVYAVGDVTTGPSTAAQAMGYAKKAAMAIDFALTSKHRFSSLDQDFAINDVIPEHAESVKPVVPRHLTVRERKGNFEEINKGYMGEQAHLEASRCLRCDIRQEWESSK</sequence>
<dbReference type="Pfam" id="PF07992">
    <property type="entry name" value="Pyr_redox_2"/>
    <property type="match status" value="1"/>
</dbReference>
<dbReference type="Gene3D" id="6.10.250.1450">
    <property type="match status" value="1"/>
</dbReference>
<dbReference type="Gene3D" id="3.40.50.11540">
    <property type="entry name" value="NADH-ubiquinone oxidoreductase 51kDa subunit"/>
    <property type="match status" value="1"/>
</dbReference>
<dbReference type="PANTHER" id="PTHR43578:SF3">
    <property type="entry name" value="NADH-QUINONE OXIDOREDUCTASE SUBUNIT F"/>
    <property type="match status" value="1"/>
</dbReference>
<dbReference type="Gene3D" id="3.50.50.60">
    <property type="entry name" value="FAD/NAD(P)-binding domain"/>
    <property type="match status" value="3"/>
</dbReference>
<evidence type="ECO:0000313" key="7">
    <source>
        <dbReference type="EMBL" id="AEV28062.1"/>
    </source>
</evidence>
<reference evidence="7 8" key="1">
    <citation type="submission" date="2011-11" db="EMBL/GenBank/DDBJ databases">
        <title>Complete sequence of Spirochaeta sp. grapes.</title>
        <authorList>
            <consortium name="US DOE Joint Genome Institute"/>
            <person name="Lucas S."/>
            <person name="Han J."/>
            <person name="Lapidus A."/>
            <person name="Cheng J.-F."/>
            <person name="Goodwin L."/>
            <person name="Pitluck S."/>
            <person name="Peters L."/>
            <person name="Ovchinnikova G."/>
            <person name="Munk A.C."/>
            <person name="Detter J.C."/>
            <person name="Han C."/>
            <person name="Tapia R."/>
            <person name="Land M."/>
            <person name="Hauser L."/>
            <person name="Kyrpides N."/>
            <person name="Ivanova N."/>
            <person name="Pagani I."/>
            <person name="Ritalahtilisa K."/>
            <person name="Loeffler F."/>
            <person name="Woyke T."/>
        </authorList>
    </citation>
    <scope>NUCLEOTIDE SEQUENCE [LARGE SCALE GENOMIC DNA]</scope>
    <source>
        <strain evidence="8">ATCC BAA-1885 / DSM 22778 / Grapes</strain>
    </source>
</reference>
<dbReference type="eggNOG" id="COG0493">
    <property type="taxonomic scope" value="Bacteria"/>
</dbReference>
<accession>G8QU92</accession>
<dbReference type="Proteomes" id="UP000005632">
    <property type="component" value="Chromosome"/>
</dbReference>
<dbReference type="PROSITE" id="PS00645">
    <property type="entry name" value="COMPLEX1_51K_2"/>
    <property type="match status" value="1"/>
</dbReference>
<dbReference type="GO" id="GO:0010181">
    <property type="term" value="F:FMN binding"/>
    <property type="evidence" value="ECO:0007669"/>
    <property type="project" value="InterPro"/>
</dbReference>
<dbReference type="Pfam" id="PF01512">
    <property type="entry name" value="Complex1_51K"/>
    <property type="match status" value="1"/>
</dbReference>
<evidence type="ECO:0000259" key="6">
    <source>
        <dbReference type="SMART" id="SM00928"/>
    </source>
</evidence>
<feature type="domain" description="NADH-ubiquinone oxidoreductase 51kDa subunit iron-sulphur binding" evidence="6">
    <location>
        <begin position="469"/>
        <end position="514"/>
    </location>
</feature>
<keyword evidence="5" id="KW-0411">Iron-sulfur</keyword>
<dbReference type="InterPro" id="IPR019575">
    <property type="entry name" value="Nuop51_4Fe4S-bd"/>
</dbReference>
<dbReference type="Gene3D" id="3.40.30.10">
    <property type="entry name" value="Glutaredoxin"/>
    <property type="match status" value="1"/>
</dbReference>
<dbReference type="InterPro" id="IPR001949">
    <property type="entry name" value="NADH-UbQ_OxRdtase_51kDa_CS"/>
</dbReference>
<dbReference type="eggNOG" id="COG1894">
    <property type="taxonomic scope" value="Bacteria"/>
</dbReference>
<dbReference type="GO" id="GO:0008137">
    <property type="term" value="F:NADH dehydrogenase (ubiquinone) activity"/>
    <property type="evidence" value="ECO:0007669"/>
    <property type="project" value="InterPro"/>
</dbReference>
<dbReference type="CDD" id="cd02980">
    <property type="entry name" value="TRX_Fd_family"/>
    <property type="match status" value="1"/>
</dbReference>
<evidence type="ECO:0000313" key="8">
    <source>
        <dbReference type="Proteomes" id="UP000005632"/>
    </source>
</evidence>
<evidence type="ECO:0000256" key="2">
    <source>
        <dbReference type="ARBA" id="ARBA00022485"/>
    </source>
</evidence>
<dbReference type="Pfam" id="PF10589">
    <property type="entry name" value="NADH_4Fe-4S"/>
    <property type="match status" value="1"/>
</dbReference>
<dbReference type="Gene3D" id="3.10.20.600">
    <property type="match status" value="1"/>
</dbReference>
<dbReference type="GO" id="GO:0016491">
    <property type="term" value="F:oxidoreductase activity"/>
    <property type="evidence" value="ECO:0007669"/>
    <property type="project" value="InterPro"/>
</dbReference>
<dbReference type="FunFam" id="1.20.1440.230:FF:000001">
    <property type="entry name" value="Mitochondrial NADH dehydrogenase flavoprotein 1"/>
    <property type="match status" value="1"/>
</dbReference>
<dbReference type="InterPro" id="IPR011538">
    <property type="entry name" value="Nuo51_FMN-bd"/>
</dbReference>
<dbReference type="EMBL" id="CP003155">
    <property type="protein sequence ID" value="AEV28062.1"/>
    <property type="molecule type" value="Genomic_DNA"/>
</dbReference>
<dbReference type="STRING" id="158190.SpiGrapes_0199"/>
<keyword evidence="8" id="KW-1185">Reference proteome</keyword>
<dbReference type="KEGG" id="sgp:SpiGrapes_0199"/>
<evidence type="ECO:0000256" key="4">
    <source>
        <dbReference type="ARBA" id="ARBA00023004"/>
    </source>
</evidence>
<dbReference type="PANTHER" id="PTHR43578">
    <property type="entry name" value="NADH-QUINONE OXIDOREDUCTASE SUBUNIT F"/>
    <property type="match status" value="1"/>
</dbReference>
<dbReference type="HOGENOM" id="CLU_010449_2_0_12"/>
<dbReference type="SUPFAM" id="SSF142984">
    <property type="entry name" value="Nqo1 middle domain-like"/>
    <property type="match status" value="1"/>
</dbReference>
<comment type="similarity">
    <text evidence="1">Belongs to the complex I 51 kDa subunit family.</text>
</comment>
<dbReference type="PRINTS" id="PR00368">
    <property type="entry name" value="FADPNR"/>
</dbReference>
<dbReference type="InterPro" id="IPR023753">
    <property type="entry name" value="FAD/NAD-binding_dom"/>
</dbReference>
<evidence type="ECO:0000256" key="5">
    <source>
        <dbReference type="ARBA" id="ARBA00023014"/>
    </source>
</evidence>
<dbReference type="SMART" id="SM00928">
    <property type="entry name" value="NADH_4Fe-4S"/>
    <property type="match status" value="1"/>
</dbReference>
<organism evidence="7 8">
    <name type="scientific">Sphaerochaeta pleomorpha (strain ATCC BAA-1885 / DSM 22778 / Grapes)</name>
    <dbReference type="NCBI Taxonomy" id="158190"/>
    <lineage>
        <taxon>Bacteria</taxon>
        <taxon>Pseudomonadati</taxon>
        <taxon>Spirochaetota</taxon>
        <taxon>Spirochaetia</taxon>
        <taxon>Spirochaetales</taxon>
        <taxon>Sphaerochaetaceae</taxon>
        <taxon>Sphaerochaeta</taxon>
    </lineage>
</organism>
<name>G8QU92_SPHPG</name>
<dbReference type="InterPro" id="IPR037225">
    <property type="entry name" value="Nuo51_FMN-bd_sf"/>
</dbReference>
<dbReference type="SUPFAM" id="SSF51971">
    <property type="entry name" value="Nucleotide-binding domain"/>
    <property type="match status" value="1"/>
</dbReference>
<evidence type="ECO:0000256" key="1">
    <source>
        <dbReference type="ARBA" id="ARBA00007523"/>
    </source>
</evidence>
<dbReference type="AlphaFoldDB" id="G8QU92"/>
<dbReference type="Gene3D" id="1.20.1440.230">
    <property type="entry name" value="NADH-ubiquinone oxidoreductase 51kDa subunit, iron-sulphur binding domain"/>
    <property type="match status" value="1"/>
</dbReference>
<dbReference type="InterPro" id="IPR028261">
    <property type="entry name" value="DPD_II"/>
</dbReference>